<reference evidence="1" key="1">
    <citation type="journal article" date="2014" name="Front. Microbiol.">
        <title>High frequency of phylogenetically diverse reductive dehalogenase-homologous genes in deep subseafloor sedimentary metagenomes.</title>
        <authorList>
            <person name="Kawai M."/>
            <person name="Futagami T."/>
            <person name="Toyoda A."/>
            <person name="Takaki Y."/>
            <person name="Nishi S."/>
            <person name="Hori S."/>
            <person name="Arai W."/>
            <person name="Tsubouchi T."/>
            <person name="Morono Y."/>
            <person name="Uchiyama I."/>
            <person name="Ito T."/>
            <person name="Fujiyama A."/>
            <person name="Inagaki F."/>
            <person name="Takami H."/>
        </authorList>
    </citation>
    <scope>NUCLEOTIDE SEQUENCE</scope>
    <source>
        <strain evidence="1">Expedition CK06-06</strain>
    </source>
</reference>
<feature type="non-terminal residue" evidence="1">
    <location>
        <position position="1"/>
    </location>
</feature>
<gene>
    <name evidence="1" type="ORF">S01H1_40831</name>
</gene>
<sequence>RILYNRQRAKPVTMPGLGRFLDTVRTSNTGR</sequence>
<dbReference type="EMBL" id="BARS01025870">
    <property type="protein sequence ID" value="GAG09147.1"/>
    <property type="molecule type" value="Genomic_DNA"/>
</dbReference>
<name>X0VD10_9ZZZZ</name>
<accession>X0VD10</accession>
<proteinExistence type="predicted"/>
<organism evidence="1">
    <name type="scientific">marine sediment metagenome</name>
    <dbReference type="NCBI Taxonomy" id="412755"/>
    <lineage>
        <taxon>unclassified sequences</taxon>
        <taxon>metagenomes</taxon>
        <taxon>ecological metagenomes</taxon>
    </lineage>
</organism>
<evidence type="ECO:0000313" key="1">
    <source>
        <dbReference type="EMBL" id="GAG09147.1"/>
    </source>
</evidence>
<comment type="caution">
    <text evidence="1">The sequence shown here is derived from an EMBL/GenBank/DDBJ whole genome shotgun (WGS) entry which is preliminary data.</text>
</comment>
<dbReference type="AlphaFoldDB" id="X0VD10"/>
<protein>
    <submittedName>
        <fullName evidence="1">Uncharacterized protein</fullName>
    </submittedName>
</protein>